<sequence>MGRDRGAVAGVLSALAGTLLGAAVWLVLARAGRSATSAAAPSRRSPTRARPWRRGHGGRAAGWSAGPAETGDDVRVAVAQVVALLRAGAPPAAAWSRALGVRVDGSGLPDPDELAPVVGGAEHARSVVAGARLARDVGAPLGGVLDAVSAALVAEAEARAEQEAALAGPRATARVLLWLPGLGALLGWALGADPLATATDGGAGTAAVATGLLLLAVGRWWTARLVSGARRAGEEPA</sequence>
<feature type="region of interest" description="Disordered" evidence="1">
    <location>
        <begin position="36"/>
        <end position="67"/>
    </location>
</feature>
<keyword evidence="2" id="KW-0472">Membrane</keyword>
<comment type="caution">
    <text evidence="3">The sequence shown here is derived from an EMBL/GenBank/DDBJ whole genome shotgun (WGS) entry which is preliminary data.</text>
</comment>
<feature type="transmembrane region" description="Helical" evidence="2">
    <location>
        <begin position="6"/>
        <end position="28"/>
    </location>
</feature>
<accession>A0ABS7ZB50</accession>
<dbReference type="Proteomes" id="UP001319870">
    <property type="component" value="Unassembled WGS sequence"/>
</dbReference>
<keyword evidence="2" id="KW-1133">Transmembrane helix</keyword>
<reference evidence="3 4" key="1">
    <citation type="submission" date="2021-09" db="EMBL/GenBank/DDBJ databases">
        <title>Isoptericola luteus sp. nov., a novel bacterium isolated from Harbin, the capital city of Heilongjiang province.</title>
        <authorList>
            <person name="Li J."/>
        </authorList>
    </citation>
    <scope>NUCLEOTIDE SEQUENCE [LARGE SCALE GENOMIC DNA]</scope>
    <source>
        <strain evidence="3 4">NEAU-Y5</strain>
    </source>
</reference>
<evidence type="ECO:0008006" key="5">
    <source>
        <dbReference type="Google" id="ProtNLM"/>
    </source>
</evidence>
<feature type="transmembrane region" description="Helical" evidence="2">
    <location>
        <begin position="203"/>
        <end position="221"/>
    </location>
</feature>
<gene>
    <name evidence="3" type="ORF">LEP48_02090</name>
</gene>
<name>A0ABS7ZB50_9MICO</name>
<evidence type="ECO:0000256" key="2">
    <source>
        <dbReference type="SAM" id="Phobius"/>
    </source>
</evidence>
<keyword evidence="4" id="KW-1185">Reference proteome</keyword>
<evidence type="ECO:0000256" key="1">
    <source>
        <dbReference type="SAM" id="MobiDB-lite"/>
    </source>
</evidence>
<protein>
    <recommendedName>
        <fullName evidence="5">Tight adherence protein B</fullName>
    </recommendedName>
</protein>
<evidence type="ECO:0000313" key="3">
    <source>
        <dbReference type="EMBL" id="MCA5892138.1"/>
    </source>
</evidence>
<keyword evidence="2" id="KW-0812">Transmembrane</keyword>
<organism evidence="3 4">
    <name type="scientific">Isoptericola luteus</name>
    <dbReference type="NCBI Taxonomy" id="2879484"/>
    <lineage>
        <taxon>Bacteria</taxon>
        <taxon>Bacillati</taxon>
        <taxon>Actinomycetota</taxon>
        <taxon>Actinomycetes</taxon>
        <taxon>Micrococcales</taxon>
        <taxon>Promicromonosporaceae</taxon>
        <taxon>Isoptericola</taxon>
    </lineage>
</organism>
<proteinExistence type="predicted"/>
<feature type="transmembrane region" description="Helical" evidence="2">
    <location>
        <begin position="175"/>
        <end position="191"/>
    </location>
</feature>
<dbReference type="EMBL" id="JAIXCQ010000001">
    <property type="protein sequence ID" value="MCA5892138.1"/>
    <property type="molecule type" value="Genomic_DNA"/>
</dbReference>
<evidence type="ECO:0000313" key="4">
    <source>
        <dbReference type="Proteomes" id="UP001319870"/>
    </source>
</evidence>
<feature type="compositionally biased region" description="Basic residues" evidence="1">
    <location>
        <begin position="45"/>
        <end position="57"/>
    </location>
</feature>